<dbReference type="EMBL" id="JAACJN010000103">
    <property type="protein sequence ID" value="KAF5374073.1"/>
    <property type="molecule type" value="Genomic_DNA"/>
</dbReference>
<comment type="caution">
    <text evidence="3">The sequence shown here is derived from an EMBL/GenBank/DDBJ whole genome shotgun (WGS) entry which is preliminary data.</text>
</comment>
<dbReference type="Pfam" id="PF01408">
    <property type="entry name" value="GFO_IDH_MocA"/>
    <property type="match status" value="1"/>
</dbReference>
<feature type="domain" description="Gal80p-like C-terminal" evidence="2">
    <location>
        <begin position="150"/>
        <end position="290"/>
    </location>
</feature>
<gene>
    <name evidence="3" type="ORF">D9757_010737</name>
</gene>
<dbReference type="Gene3D" id="3.40.50.720">
    <property type="entry name" value="NAD(P)-binding Rossmann-like Domain"/>
    <property type="match status" value="1"/>
</dbReference>
<evidence type="ECO:0000313" key="3">
    <source>
        <dbReference type="EMBL" id="KAF5374073.1"/>
    </source>
</evidence>
<keyword evidence="4" id="KW-1185">Reference proteome</keyword>
<dbReference type="InterPro" id="IPR055080">
    <property type="entry name" value="Gal80p-like_C"/>
</dbReference>
<sequence length="368" mass="39717">MATPIRLGFVGLSTAGWASRDLAPPLFKSPLSSKYSLVALSTSRAESAEVSAEKYSKLASEAAGTKVEVKPYHGSAEHIARDKDVDMVAVSINVIDQATVASKIIDGGKNLFIEWPAGNRLEDTKALYDAAKAKGIKTAVGLQLRFSHFVPKVKSIIESGGLGKIVSSDFHVFANFGTVFPPIVQYLINPSTGAGPLDIIAGHSFDLFMHVLGPLASFSAVAKNQLPLVSIGDSNWIPTGETVPQGKPTQYCVSGILTSGATFNLHLEAGVSETGFTWVIQGEKGRVRITDVSETEPWKSQPFALPARIYHNGQRVELPAEENRSGLLWEAIADGKEEMYATLEQAVKIKELLREVLRSSEEGRRIDL</sequence>
<proteinExistence type="predicted"/>
<dbReference type="PANTHER" id="PTHR43708:SF1">
    <property type="entry name" value="GALACTOSE_LACTOSE METABOLISM REGULATORY PROTEIN GAL80"/>
    <property type="match status" value="1"/>
</dbReference>
<evidence type="ECO:0000259" key="2">
    <source>
        <dbReference type="Pfam" id="PF22685"/>
    </source>
</evidence>
<accession>A0A8H5GZP3</accession>
<dbReference type="Gene3D" id="3.30.360.10">
    <property type="entry name" value="Dihydrodipicolinate Reductase, domain 2"/>
    <property type="match status" value="1"/>
</dbReference>
<dbReference type="GO" id="GO:0000166">
    <property type="term" value="F:nucleotide binding"/>
    <property type="evidence" value="ECO:0007669"/>
    <property type="project" value="InterPro"/>
</dbReference>
<protein>
    <recommendedName>
        <fullName evidence="5">Gfo/Idh/MocA-like oxidoreductase N-terminal domain-containing protein</fullName>
    </recommendedName>
</protein>
<dbReference type="Pfam" id="PF22685">
    <property type="entry name" value="Gal80p_C-like"/>
    <property type="match status" value="1"/>
</dbReference>
<organism evidence="3 4">
    <name type="scientific">Collybiopsis confluens</name>
    <dbReference type="NCBI Taxonomy" id="2823264"/>
    <lineage>
        <taxon>Eukaryota</taxon>
        <taxon>Fungi</taxon>
        <taxon>Dikarya</taxon>
        <taxon>Basidiomycota</taxon>
        <taxon>Agaricomycotina</taxon>
        <taxon>Agaricomycetes</taxon>
        <taxon>Agaricomycetidae</taxon>
        <taxon>Agaricales</taxon>
        <taxon>Marasmiineae</taxon>
        <taxon>Omphalotaceae</taxon>
        <taxon>Collybiopsis</taxon>
    </lineage>
</organism>
<name>A0A8H5GZP3_9AGAR</name>
<dbReference type="InterPro" id="IPR000683">
    <property type="entry name" value="Gfo/Idh/MocA-like_OxRdtase_N"/>
</dbReference>
<evidence type="ECO:0000259" key="1">
    <source>
        <dbReference type="Pfam" id="PF01408"/>
    </source>
</evidence>
<evidence type="ECO:0000313" key="4">
    <source>
        <dbReference type="Proteomes" id="UP000518752"/>
    </source>
</evidence>
<dbReference type="SUPFAM" id="SSF51735">
    <property type="entry name" value="NAD(P)-binding Rossmann-fold domains"/>
    <property type="match status" value="1"/>
</dbReference>
<dbReference type="InterPro" id="IPR051317">
    <property type="entry name" value="Gfo/Idh/MocA_oxidoreduct"/>
</dbReference>
<evidence type="ECO:0008006" key="5">
    <source>
        <dbReference type="Google" id="ProtNLM"/>
    </source>
</evidence>
<dbReference type="InterPro" id="IPR036291">
    <property type="entry name" value="NAD(P)-bd_dom_sf"/>
</dbReference>
<dbReference type="AlphaFoldDB" id="A0A8H5GZP3"/>
<reference evidence="3 4" key="1">
    <citation type="journal article" date="2020" name="ISME J.">
        <title>Uncovering the hidden diversity of litter-decomposition mechanisms in mushroom-forming fungi.</title>
        <authorList>
            <person name="Floudas D."/>
            <person name="Bentzer J."/>
            <person name="Ahren D."/>
            <person name="Johansson T."/>
            <person name="Persson P."/>
            <person name="Tunlid A."/>
        </authorList>
    </citation>
    <scope>NUCLEOTIDE SEQUENCE [LARGE SCALE GENOMIC DNA]</scope>
    <source>
        <strain evidence="3 4">CBS 406.79</strain>
    </source>
</reference>
<feature type="domain" description="Gfo/Idh/MocA-like oxidoreductase N-terminal" evidence="1">
    <location>
        <begin position="6"/>
        <end position="141"/>
    </location>
</feature>
<dbReference type="SUPFAM" id="SSF55347">
    <property type="entry name" value="Glyceraldehyde-3-phosphate dehydrogenase-like, C-terminal domain"/>
    <property type="match status" value="1"/>
</dbReference>
<dbReference type="Proteomes" id="UP000518752">
    <property type="component" value="Unassembled WGS sequence"/>
</dbReference>
<dbReference type="PANTHER" id="PTHR43708">
    <property type="entry name" value="CONSERVED EXPRESSED OXIDOREDUCTASE (EUROFUNG)"/>
    <property type="match status" value="1"/>
</dbReference>
<dbReference type="OrthoDB" id="64915at2759"/>